<sequence length="158" mass="17344">MTISTSSLWQITTDLGFCLLTFMEGSGFSDASSAVRKKRSNTSRQARNESHASSGCIHVSPLPSTPPSETNMMKNEDGGFGEFDETSNDGSFRETQQHHNPCQVTVPFNSSRNFTPSLTAMARAPGKHGLDQALDWELLKDTDKKMKKKSQASDLVVQ</sequence>
<name>A0A9Q0WZX7_SALPP</name>
<reference evidence="2" key="1">
    <citation type="submission" date="2022-11" db="EMBL/GenBank/DDBJ databases">
        <authorList>
            <person name="Hyden B.L."/>
            <person name="Feng K."/>
            <person name="Yates T."/>
            <person name="Jawdy S."/>
            <person name="Smart L.B."/>
            <person name="Muchero W."/>
        </authorList>
    </citation>
    <scope>NUCLEOTIDE SEQUENCE</scope>
    <source>
        <tissue evidence="2">Shoot tip</tissue>
    </source>
</reference>
<dbReference type="AlphaFoldDB" id="A0A9Q0WZX7"/>
<comment type="caution">
    <text evidence="2">The sequence shown here is derived from an EMBL/GenBank/DDBJ whole genome shotgun (WGS) entry which is preliminary data.</text>
</comment>
<feature type="region of interest" description="Disordered" evidence="1">
    <location>
        <begin position="30"/>
        <end position="108"/>
    </location>
</feature>
<accession>A0A9Q0WZX7</accession>
<protein>
    <submittedName>
        <fullName evidence="2">Uncharacterized protein</fullName>
    </submittedName>
</protein>
<evidence type="ECO:0000256" key="1">
    <source>
        <dbReference type="SAM" id="MobiDB-lite"/>
    </source>
</evidence>
<evidence type="ECO:0000313" key="3">
    <source>
        <dbReference type="Proteomes" id="UP001151532"/>
    </source>
</evidence>
<dbReference type="Proteomes" id="UP001151532">
    <property type="component" value="Chromosome 5"/>
</dbReference>
<organism evidence="2 3">
    <name type="scientific">Salix purpurea</name>
    <name type="common">Purple osier willow</name>
    <dbReference type="NCBI Taxonomy" id="77065"/>
    <lineage>
        <taxon>Eukaryota</taxon>
        <taxon>Viridiplantae</taxon>
        <taxon>Streptophyta</taxon>
        <taxon>Embryophyta</taxon>
        <taxon>Tracheophyta</taxon>
        <taxon>Spermatophyta</taxon>
        <taxon>Magnoliopsida</taxon>
        <taxon>eudicotyledons</taxon>
        <taxon>Gunneridae</taxon>
        <taxon>Pentapetalae</taxon>
        <taxon>rosids</taxon>
        <taxon>fabids</taxon>
        <taxon>Malpighiales</taxon>
        <taxon>Salicaceae</taxon>
        <taxon>Saliceae</taxon>
        <taxon>Salix</taxon>
    </lineage>
</organism>
<gene>
    <name evidence="2" type="ORF">OIU79_018661</name>
</gene>
<evidence type="ECO:0000313" key="2">
    <source>
        <dbReference type="EMBL" id="KAJ6775536.1"/>
    </source>
</evidence>
<keyword evidence="3" id="KW-1185">Reference proteome</keyword>
<proteinExistence type="predicted"/>
<dbReference type="EMBL" id="JAPFFK010000002">
    <property type="protein sequence ID" value="KAJ6775536.1"/>
    <property type="molecule type" value="Genomic_DNA"/>
</dbReference>
<feature type="compositionally biased region" description="Polar residues" evidence="1">
    <location>
        <begin position="98"/>
        <end position="108"/>
    </location>
</feature>
<dbReference type="OrthoDB" id="10524806at2759"/>
<reference evidence="2" key="2">
    <citation type="journal article" date="2023" name="Int. J. Mol. Sci.">
        <title>De Novo Assembly and Annotation of 11 Diverse Shrub Willow (Salix) Genomes Reveals Novel Gene Organization in Sex-Linked Regions.</title>
        <authorList>
            <person name="Hyden B."/>
            <person name="Feng K."/>
            <person name="Yates T.B."/>
            <person name="Jawdy S."/>
            <person name="Cereghino C."/>
            <person name="Smart L.B."/>
            <person name="Muchero W."/>
        </authorList>
    </citation>
    <scope>NUCLEOTIDE SEQUENCE</scope>
    <source>
        <tissue evidence="2">Shoot tip</tissue>
    </source>
</reference>